<evidence type="ECO:0000313" key="6">
    <source>
        <dbReference type="EMBL" id="MBY6142004.1"/>
    </source>
</evidence>
<dbReference type="InterPro" id="IPR038488">
    <property type="entry name" value="Integrase_DNA-bd_sf"/>
</dbReference>
<sequence>MKTATLLTPLILSSLKPRKKEYVLHDAQCEGLALRVQPGGAKSWVCWQRDAGKTRRVTLGRFEDMDICEAREAFHAHRGTGQRPAAPEQRNTLTFSALCTSFLEAKRGVYANSTLSSLGYYLDTQLLPAFGRSRIARITTPDIAEWFYAYSRSRPGGANQALGHFTTILNWAREADHLPADFPNPAAPLRFNRRLARGRMLSSDQLRRLAAVLNSATSRQRDAADAIWLMLLTGCRSGEILRLRWNEVQKDKLALRRTKTGPREVNLSDAAIQHLDRLRKQRRSSYVFPAQRTKKPHRTSVDYAWQTFKNLADLPADIRLHDLRHTYASHAIMSGETLHMTGKLLGHRSPESTERYAHLDASYLAKAADKVARKVDALLGG</sequence>
<evidence type="ECO:0000256" key="1">
    <source>
        <dbReference type="ARBA" id="ARBA00008857"/>
    </source>
</evidence>
<dbReference type="Gene3D" id="3.30.160.390">
    <property type="entry name" value="Integrase, DNA-binding domain"/>
    <property type="match status" value="1"/>
</dbReference>
<protein>
    <submittedName>
        <fullName evidence="6">Site-specific integrase</fullName>
    </submittedName>
</protein>
<dbReference type="PANTHER" id="PTHR30629">
    <property type="entry name" value="PROPHAGE INTEGRASE"/>
    <property type="match status" value="1"/>
</dbReference>
<dbReference type="CDD" id="cd00796">
    <property type="entry name" value="INT_Rci_Hp1_C"/>
    <property type="match status" value="1"/>
</dbReference>
<comment type="caution">
    <text evidence="6">The sequence shown here is derived from an EMBL/GenBank/DDBJ whole genome shotgun (WGS) entry which is preliminary data.</text>
</comment>
<keyword evidence="4" id="KW-0233">DNA recombination</keyword>
<comment type="similarity">
    <text evidence="1">Belongs to the 'phage' integrase family.</text>
</comment>
<feature type="domain" description="Tyr recombinase" evidence="5">
    <location>
        <begin position="196"/>
        <end position="369"/>
    </location>
</feature>
<dbReference type="SUPFAM" id="SSF56349">
    <property type="entry name" value="DNA breaking-rejoining enzymes"/>
    <property type="match status" value="1"/>
</dbReference>
<evidence type="ECO:0000259" key="5">
    <source>
        <dbReference type="PROSITE" id="PS51898"/>
    </source>
</evidence>
<dbReference type="EMBL" id="JAHVJA010000016">
    <property type="protein sequence ID" value="MBY6142004.1"/>
    <property type="molecule type" value="Genomic_DNA"/>
</dbReference>
<dbReference type="InterPro" id="IPR013762">
    <property type="entry name" value="Integrase-like_cat_sf"/>
</dbReference>
<dbReference type="InterPro" id="IPR011010">
    <property type="entry name" value="DNA_brk_join_enz"/>
</dbReference>
<dbReference type="RefSeq" id="WP_222509929.1">
    <property type="nucleotide sequence ID" value="NZ_JAHVJA010000016.1"/>
</dbReference>
<dbReference type="Gene3D" id="1.10.443.10">
    <property type="entry name" value="Intergrase catalytic core"/>
    <property type="match status" value="1"/>
</dbReference>
<dbReference type="InterPro" id="IPR002104">
    <property type="entry name" value="Integrase_catalytic"/>
</dbReference>
<organism evidence="6 7">
    <name type="scientific">Leisingera daeponensis</name>
    <dbReference type="NCBI Taxonomy" id="405746"/>
    <lineage>
        <taxon>Bacteria</taxon>
        <taxon>Pseudomonadati</taxon>
        <taxon>Pseudomonadota</taxon>
        <taxon>Alphaproteobacteria</taxon>
        <taxon>Rhodobacterales</taxon>
        <taxon>Roseobacteraceae</taxon>
        <taxon>Leisingera</taxon>
    </lineage>
</organism>
<dbReference type="Pfam" id="PF00589">
    <property type="entry name" value="Phage_integrase"/>
    <property type="match status" value="1"/>
</dbReference>
<dbReference type="Gene3D" id="1.10.150.130">
    <property type="match status" value="1"/>
</dbReference>
<evidence type="ECO:0000256" key="4">
    <source>
        <dbReference type="ARBA" id="ARBA00023172"/>
    </source>
</evidence>
<keyword evidence="3" id="KW-0238">DNA-binding</keyword>
<dbReference type="Pfam" id="PF13356">
    <property type="entry name" value="Arm-DNA-bind_3"/>
    <property type="match status" value="1"/>
</dbReference>
<dbReference type="Proteomes" id="UP000766629">
    <property type="component" value="Unassembled WGS sequence"/>
</dbReference>
<accession>A0ABS7NLF1</accession>
<evidence type="ECO:0000256" key="2">
    <source>
        <dbReference type="ARBA" id="ARBA00022908"/>
    </source>
</evidence>
<name>A0ABS7NLF1_9RHOB</name>
<reference evidence="6 7" key="1">
    <citation type="submission" date="2021-06" db="EMBL/GenBank/DDBJ databases">
        <title>50 bacteria genomes isolated from Dapeng, Shenzhen, China.</title>
        <authorList>
            <person name="Zheng W."/>
            <person name="Yu S."/>
            <person name="Huang Y."/>
        </authorList>
    </citation>
    <scope>NUCLEOTIDE SEQUENCE [LARGE SCALE GENOMIC DNA]</scope>
    <source>
        <strain evidence="6 7">DP1N14-2</strain>
    </source>
</reference>
<evidence type="ECO:0000256" key="3">
    <source>
        <dbReference type="ARBA" id="ARBA00023125"/>
    </source>
</evidence>
<dbReference type="PANTHER" id="PTHR30629:SF2">
    <property type="entry name" value="PROPHAGE INTEGRASE INTS-RELATED"/>
    <property type="match status" value="1"/>
</dbReference>
<gene>
    <name evidence="6" type="ORF">KUV26_21430</name>
</gene>
<keyword evidence="2" id="KW-0229">DNA integration</keyword>
<evidence type="ECO:0000313" key="7">
    <source>
        <dbReference type="Proteomes" id="UP000766629"/>
    </source>
</evidence>
<dbReference type="InterPro" id="IPR025166">
    <property type="entry name" value="Integrase_DNA_bind_dom"/>
</dbReference>
<dbReference type="InterPro" id="IPR050808">
    <property type="entry name" value="Phage_Integrase"/>
</dbReference>
<dbReference type="InterPro" id="IPR010998">
    <property type="entry name" value="Integrase_recombinase_N"/>
</dbReference>
<dbReference type="PROSITE" id="PS51898">
    <property type="entry name" value="TYR_RECOMBINASE"/>
    <property type="match status" value="1"/>
</dbReference>
<keyword evidence="7" id="KW-1185">Reference proteome</keyword>
<proteinExistence type="inferred from homology"/>